<evidence type="ECO:0000313" key="3">
    <source>
        <dbReference type="Proteomes" id="UP000184510"/>
    </source>
</evidence>
<dbReference type="Proteomes" id="UP000184510">
    <property type="component" value="Unassembled WGS sequence"/>
</dbReference>
<protein>
    <submittedName>
        <fullName evidence="2">Uncharacterized protein</fullName>
    </submittedName>
</protein>
<accession>A0A1M6SDY7</accession>
<keyword evidence="1" id="KW-0472">Membrane</keyword>
<keyword evidence="1" id="KW-1133">Transmembrane helix</keyword>
<dbReference type="AlphaFoldDB" id="A0A1M6SDY7"/>
<feature type="transmembrane region" description="Helical" evidence="1">
    <location>
        <begin position="37"/>
        <end position="62"/>
    </location>
</feature>
<reference evidence="2 3" key="1">
    <citation type="submission" date="2016-11" db="EMBL/GenBank/DDBJ databases">
        <authorList>
            <person name="Jaros S."/>
            <person name="Januszkiewicz K."/>
            <person name="Wedrychowicz H."/>
        </authorList>
    </citation>
    <scope>NUCLEOTIDE SEQUENCE [LARGE SCALE GENOMIC DNA]</scope>
    <source>
        <strain evidence="2 3">DSM 18772</strain>
    </source>
</reference>
<keyword evidence="1" id="KW-0812">Transmembrane</keyword>
<evidence type="ECO:0000313" key="2">
    <source>
        <dbReference type="EMBL" id="SHK42885.1"/>
    </source>
</evidence>
<proteinExistence type="predicted"/>
<feature type="transmembrane region" description="Helical" evidence="1">
    <location>
        <begin position="74"/>
        <end position="94"/>
    </location>
</feature>
<evidence type="ECO:0000256" key="1">
    <source>
        <dbReference type="SAM" id="Phobius"/>
    </source>
</evidence>
<organism evidence="2 3">
    <name type="scientific">Rubritalea squalenifaciens DSM 18772</name>
    <dbReference type="NCBI Taxonomy" id="1123071"/>
    <lineage>
        <taxon>Bacteria</taxon>
        <taxon>Pseudomonadati</taxon>
        <taxon>Verrucomicrobiota</taxon>
        <taxon>Verrucomicrobiia</taxon>
        <taxon>Verrucomicrobiales</taxon>
        <taxon>Rubritaleaceae</taxon>
        <taxon>Rubritalea</taxon>
    </lineage>
</organism>
<dbReference type="InParanoid" id="A0A1M6SDY7"/>
<dbReference type="EMBL" id="FQYR01000009">
    <property type="protein sequence ID" value="SHK42885.1"/>
    <property type="molecule type" value="Genomic_DNA"/>
</dbReference>
<gene>
    <name evidence="2" type="ORF">SAMN02745181_3799</name>
</gene>
<dbReference type="STRING" id="1123071.SAMN02745181_3799"/>
<keyword evidence="3" id="KW-1185">Reference proteome</keyword>
<feature type="transmembrane region" description="Helical" evidence="1">
    <location>
        <begin position="12"/>
        <end position="31"/>
    </location>
</feature>
<sequence length="146" mass="16097">MPRRFPPAGAALLLSTLVAVIPPALIMLVLGQEWGPLIALTSATVHGVSYLVIGFFVFIMYYDRPAHRIWRLPYALSWGTLLAFLLLLLITTILEPGFQLLPQVILFTLLYGPISGFSAWLLRPNPAPPNKPIESCSSCTPKAIRD</sequence>
<dbReference type="RefSeq" id="WP_143185334.1">
    <property type="nucleotide sequence ID" value="NZ_FQYR01000009.1"/>
</dbReference>
<name>A0A1M6SDY7_9BACT</name>
<feature type="transmembrane region" description="Helical" evidence="1">
    <location>
        <begin position="100"/>
        <end position="122"/>
    </location>
</feature>